<organism evidence="9 10">
    <name type="scientific">Streptomyces buecherae</name>
    <dbReference type="NCBI Taxonomy" id="2763006"/>
    <lineage>
        <taxon>Bacteria</taxon>
        <taxon>Bacillati</taxon>
        <taxon>Actinomycetota</taxon>
        <taxon>Actinomycetes</taxon>
        <taxon>Kitasatosporales</taxon>
        <taxon>Streptomycetaceae</taxon>
        <taxon>Streptomyces</taxon>
    </lineage>
</organism>
<feature type="repeat" description="TPR" evidence="6">
    <location>
        <begin position="852"/>
        <end position="885"/>
    </location>
</feature>
<evidence type="ECO:0000256" key="2">
    <source>
        <dbReference type="ARBA" id="ARBA00023012"/>
    </source>
</evidence>
<dbReference type="InterPro" id="IPR051677">
    <property type="entry name" value="AfsR-DnrI-RedD_regulator"/>
</dbReference>
<dbReference type="PROSITE" id="PS51755">
    <property type="entry name" value="OMPR_PHOB"/>
    <property type="match status" value="1"/>
</dbReference>
<dbReference type="Pfam" id="PF00486">
    <property type="entry name" value="Trans_reg_C"/>
    <property type="match status" value="1"/>
</dbReference>
<comment type="similarity">
    <text evidence="1">Belongs to the AfsR/DnrI/RedD regulatory family.</text>
</comment>
<dbReference type="PANTHER" id="PTHR35807">
    <property type="entry name" value="TRANSCRIPTIONAL REGULATOR REDD-RELATED"/>
    <property type="match status" value="1"/>
</dbReference>
<evidence type="ECO:0000256" key="4">
    <source>
        <dbReference type="ARBA" id="ARBA00023125"/>
    </source>
</evidence>
<dbReference type="SUPFAM" id="SSF48452">
    <property type="entry name" value="TPR-like"/>
    <property type="match status" value="2"/>
</dbReference>
<gene>
    <name evidence="9" type="ORF">HUT08_22825</name>
</gene>
<keyword evidence="4 7" id="KW-0238">DNA-binding</keyword>
<dbReference type="Pfam" id="PF13424">
    <property type="entry name" value="TPR_12"/>
    <property type="match status" value="2"/>
</dbReference>
<feature type="domain" description="OmpR/PhoB-type" evidence="8">
    <location>
        <begin position="13"/>
        <end position="112"/>
    </location>
</feature>
<dbReference type="Proteomes" id="UP000509303">
    <property type="component" value="Chromosome"/>
</dbReference>
<dbReference type="GO" id="GO:0003677">
    <property type="term" value="F:DNA binding"/>
    <property type="evidence" value="ECO:0007669"/>
    <property type="project" value="UniProtKB-UniRule"/>
</dbReference>
<dbReference type="Gene3D" id="1.10.10.10">
    <property type="entry name" value="Winged helix-like DNA-binding domain superfamily/Winged helix DNA-binding domain"/>
    <property type="match status" value="1"/>
</dbReference>
<evidence type="ECO:0000313" key="9">
    <source>
        <dbReference type="EMBL" id="QKW51898.1"/>
    </source>
</evidence>
<dbReference type="PROSITE" id="PS50005">
    <property type="entry name" value="TPR"/>
    <property type="match status" value="2"/>
</dbReference>
<dbReference type="Pfam" id="PF03704">
    <property type="entry name" value="BTAD"/>
    <property type="match status" value="1"/>
</dbReference>
<dbReference type="InterPro" id="IPR036388">
    <property type="entry name" value="WH-like_DNA-bd_sf"/>
</dbReference>
<dbReference type="GO" id="GO:0006355">
    <property type="term" value="P:regulation of DNA-templated transcription"/>
    <property type="evidence" value="ECO:0007669"/>
    <property type="project" value="InterPro"/>
</dbReference>
<dbReference type="SMART" id="SM01043">
    <property type="entry name" value="BTAD"/>
    <property type="match status" value="1"/>
</dbReference>
<dbReference type="RefSeq" id="WP_176163605.1">
    <property type="nucleotide sequence ID" value="NZ_CP054929.1"/>
</dbReference>
<dbReference type="SMART" id="SM00862">
    <property type="entry name" value="Trans_reg_C"/>
    <property type="match status" value="1"/>
</dbReference>
<dbReference type="InterPro" id="IPR019734">
    <property type="entry name" value="TPR_rpt"/>
</dbReference>
<dbReference type="GO" id="GO:0000160">
    <property type="term" value="P:phosphorelay signal transduction system"/>
    <property type="evidence" value="ECO:0007669"/>
    <property type="project" value="UniProtKB-KW"/>
</dbReference>
<dbReference type="InterPro" id="IPR005158">
    <property type="entry name" value="BTAD"/>
</dbReference>
<dbReference type="SMART" id="SM00028">
    <property type="entry name" value="TPR"/>
    <property type="match status" value="6"/>
</dbReference>
<evidence type="ECO:0000256" key="7">
    <source>
        <dbReference type="PROSITE-ProRule" id="PRU01091"/>
    </source>
</evidence>
<dbReference type="InterPro" id="IPR027417">
    <property type="entry name" value="P-loop_NTPase"/>
</dbReference>
<dbReference type="Gene3D" id="1.25.40.10">
    <property type="entry name" value="Tetratricopeptide repeat domain"/>
    <property type="match status" value="3"/>
</dbReference>
<dbReference type="InterPro" id="IPR016032">
    <property type="entry name" value="Sig_transdc_resp-reg_C-effctor"/>
</dbReference>
<name>A0A7H8NDR5_9ACTN</name>
<evidence type="ECO:0000256" key="5">
    <source>
        <dbReference type="ARBA" id="ARBA00023163"/>
    </source>
</evidence>
<accession>A0A7H8NDR5</accession>
<dbReference type="InterPro" id="IPR001867">
    <property type="entry name" value="OmpR/PhoB-type_DNA-bd"/>
</dbReference>
<dbReference type="CDD" id="cd15831">
    <property type="entry name" value="BTAD"/>
    <property type="match status" value="1"/>
</dbReference>
<keyword evidence="6" id="KW-0802">TPR repeat</keyword>
<feature type="repeat" description="TPR" evidence="6">
    <location>
        <begin position="812"/>
        <end position="845"/>
    </location>
</feature>
<dbReference type="PANTHER" id="PTHR35807:SF1">
    <property type="entry name" value="TRANSCRIPTIONAL REGULATOR REDD"/>
    <property type="match status" value="1"/>
</dbReference>
<dbReference type="GO" id="GO:0043531">
    <property type="term" value="F:ADP binding"/>
    <property type="evidence" value="ECO:0007669"/>
    <property type="project" value="InterPro"/>
</dbReference>
<evidence type="ECO:0000259" key="8">
    <source>
        <dbReference type="PROSITE" id="PS51755"/>
    </source>
</evidence>
<feature type="DNA-binding region" description="OmpR/PhoB-type" evidence="7">
    <location>
        <begin position="13"/>
        <end position="112"/>
    </location>
</feature>
<keyword evidence="2" id="KW-0902">Two-component regulatory system</keyword>
<proteinExistence type="inferred from homology"/>
<dbReference type="Pfam" id="PF13374">
    <property type="entry name" value="TPR_10"/>
    <property type="match status" value="1"/>
</dbReference>
<evidence type="ECO:0000256" key="6">
    <source>
        <dbReference type="PROSITE-ProRule" id="PRU00339"/>
    </source>
</evidence>
<evidence type="ECO:0000256" key="1">
    <source>
        <dbReference type="ARBA" id="ARBA00005820"/>
    </source>
</evidence>
<evidence type="ECO:0000256" key="3">
    <source>
        <dbReference type="ARBA" id="ARBA00023015"/>
    </source>
</evidence>
<dbReference type="SUPFAM" id="SSF46894">
    <property type="entry name" value="C-terminal effector domain of the bipartite response regulators"/>
    <property type="match status" value="1"/>
</dbReference>
<dbReference type="InterPro" id="IPR011990">
    <property type="entry name" value="TPR-like_helical_dom_sf"/>
</dbReference>
<keyword evidence="3" id="KW-0805">Transcription regulation</keyword>
<keyword evidence="10" id="KW-1185">Reference proteome</keyword>
<dbReference type="EMBL" id="CP054929">
    <property type="protein sequence ID" value="QKW51898.1"/>
    <property type="molecule type" value="Genomic_DNA"/>
</dbReference>
<sequence length="992" mass="106563">MASGGRPRDGADGGAREVRPGLRFGVLGPVRVWREGALLDVGSPQRRALLAALLLRQGRTATAPELIADLWGPESPDAAVAALRNHASRLRKAFEADADLLVSESGGYAMRITADALDLGRAQELRTLADRASAAGDQLGARELLQRALDLWDGETLAGVPGPYADSQRNRLEEWRVGLLESRLELDLTTGHPADCVAELTALTVAHPLRERLRELLMLALYRCGRQAEALAVYADTRRLLADELGVDPRAELSALQQRILRGDPELNPPADRQGATRQDAVVRPAQLPAAVADFTGRTRLAAELVNHLAPDEGPTMAVAAVAGIGGVGKTTLAVHVAHAARHHFPDGQLYVDLQGAGPGPAAPEVVLGAFLRALGVPYEAIPPGVQERAALYRSTLAGRRVLTLLDNARDAGQVRPLLPGAEGCAALVTSRAHLALDGALVVDLDVTTPAESHTLFARIVGPERIGDDHQAASAVVAACGYLPLAIRIAASRLATRRRWSVATLATKLADERSRLDELRVGDLAVTACFEVGYAQLDAAQARAFCLLGLPHTPDISLPAAAALLDLPSQEAEGIIESLVDASLLEATTPDRYRFHDLVRLYARARAEADQPVEHREAALSRLLDFYLATARGVYARSRPGDRVVDHVAATRHEGLTFATQEAASDWLLAEAEGLLALVHQSLGGARQRQAVDLLTISKDLVESGAVTSAFHRAALACRDAARTAGDARAEGRACLLLTLSYRLLNRLDDADEASRQALALATSANDPIPRCEAHTDRGIVAVYQHRYDDAERHFRAALAAFRADDNLPGVANSLSNMSRVYAATGRAEEALALLNESIALHERSGGVLRVANSWYAMGIALTQMGRHEEATGYLNRAMECFHSHRQRLWEGSTHARLAELRLAQRQPTEAIHHAERALELRCIGGERRWATTLTTLGLALAELGQTDRARVCWSAALAVHERLDSPEQRDVRGLLDSLARPAAPHATPVSS</sequence>
<keyword evidence="5" id="KW-0804">Transcription</keyword>
<reference evidence="9 10" key="1">
    <citation type="submission" date="2020-06" db="EMBL/GenBank/DDBJ databases">
        <title>Genome mining for natural products.</title>
        <authorList>
            <person name="Zhang B."/>
            <person name="Shi J."/>
            <person name="Ge H."/>
        </authorList>
    </citation>
    <scope>NUCLEOTIDE SEQUENCE [LARGE SCALE GENOMIC DNA]</scope>
    <source>
        <strain evidence="9 10">NA00687</strain>
    </source>
</reference>
<protein>
    <submittedName>
        <fullName evidence="9">Tetratricopeptide repeat protein</fullName>
    </submittedName>
</protein>
<dbReference type="AlphaFoldDB" id="A0A7H8NDR5"/>
<evidence type="ECO:0000313" key="10">
    <source>
        <dbReference type="Proteomes" id="UP000509303"/>
    </source>
</evidence>
<dbReference type="SUPFAM" id="SSF52540">
    <property type="entry name" value="P-loop containing nucleoside triphosphate hydrolases"/>
    <property type="match status" value="1"/>
</dbReference>
<dbReference type="PRINTS" id="PR00364">
    <property type="entry name" value="DISEASERSIST"/>
</dbReference>